<dbReference type="GO" id="GO:0016874">
    <property type="term" value="F:ligase activity"/>
    <property type="evidence" value="ECO:0007669"/>
    <property type="project" value="UniProtKB-KW"/>
</dbReference>
<evidence type="ECO:0000259" key="1">
    <source>
        <dbReference type="PROSITE" id="PS50188"/>
    </source>
</evidence>
<gene>
    <name evidence="2" type="primary">Trim38</name>
    <name evidence="2" type="ORF">ARAGUA_R15968</name>
</gene>
<dbReference type="SUPFAM" id="SSF49899">
    <property type="entry name" value="Concanavalin A-like lectins/glucanases"/>
    <property type="match status" value="1"/>
</dbReference>
<proteinExistence type="predicted"/>
<dbReference type="InterPro" id="IPR013320">
    <property type="entry name" value="ConA-like_dom_sf"/>
</dbReference>
<dbReference type="EMBL" id="VXBL01009996">
    <property type="protein sequence ID" value="NXO60293.1"/>
    <property type="molecule type" value="Genomic_DNA"/>
</dbReference>
<feature type="non-terminal residue" evidence="2">
    <location>
        <position position="63"/>
    </location>
</feature>
<protein>
    <submittedName>
        <fullName evidence="2">TRI38 ligase</fullName>
    </submittedName>
</protein>
<reference evidence="2 3" key="1">
    <citation type="submission" date="2019-09" db="EMBL/GenBank/DDBJ databases">
        <title>Bird 10,000 Genomes (B10K) Project - Family phase.</title>
        <authorList>
            <person name="Zhang G."/>
        </authorList>
    </citation>
    <scope>NUCLEOTIDE SEQUENCE [LARGE SCALE GENOMIC DNA]</scope>
    <source>
        <strain evidence="2">B10K-DU-002-11</strain>
        <tissue evidence="2">Muscle</tissue>
    </source>
</reference>
<evidence type="ECO:0000313" key="2">
    <source>
        <dbReference type="EMBL" id="NXO60293.1"/>
    </source>
</evidence>
<dbReference type="Gene3D" id="2.60.120.920">
    <property type="match status" value="1"/>
</dbReference>
<dbReference type="InterPro" id="IPR043136">
    <property type="entry name" value="B30.2/SPRY_sf"/>
</dbReference>
<comment type="caution">
    <text evidence="2">The sequence shown here is derived from an EMBL/GenBank/DDBJ whole genome shotgun (WGS) entry which is preliminary data.</text>
</comment>
<dbReference type="PROSITE" id="PS50188">
    <property type="entry name" value="B302_SPRY"/>
    <property type="match status" value="1"/>
</dbReference>
<keyword evidence="2" id="KW-0436">Ligase</keyword>
<feature type="domain" description="B30.2/SPRY" evidence="1">
    <location>
        <begin position="1"/>
        <end position="63"/>
    </location>
</feature>
<organism evidence="2 3">
    <name type="scientific">Aramus guarauna</name>
    <name type="common">Limpkin</name>
    <name type="synonym">Scolopax guarauna</name>
    <dbReference type="NCBI Taxonomy" id="54356"/>
    <lineage>
        <taxon>Eukaryota</taxon>
        <taxon>Metazoa</taxon>
        <taxon>Chordata</taxon>
        <taxon>Craniata</taxon>
        <taxon>Vertebrata</taxon>
        <taxon>Euteleostomi</taxon>
        <taxon>Archelosauria</taxon>
        <taxon>Archosauria</taxon>
        <taxon>Dinosauria</taxon>
        <taxon>Saurischia</taxon>
        <taxon>Theropoda</taxon>
        <taxon>Coelurosauria</taxon>
        <taxon>Aves</taxon>
        <taxon>Neognathae</taxon>
        <taxon>Neoaves</taxon>
        <taxon>Gruiformes</taxon>
        <taxon>Aramidae</taxon>
        <taxon>Aramus</taxon>
    </lineage>
</organism>
<dbReference type="AlphaFoldDB" id="A0A7L1TFP5"/>
<keyword evidence="3" id="KW-1185">Reference proteome</keyword>
<dbReference type="Proteomes" id="UP000567570">
    <property type="component" value="Unassembled WGS sequence"/>
</dbReference>
<evidence type="ECO:0000313" key="3">
    <source>
        <dbReference type="Proteomes" id="UP000567570"/>
    </source>
</evidence>
<sequence length="63" mass="7037">SLTSPPNSLSPIPIPRRLWVCLDCTQGLVTFIDSDSGVEIFTFPPASFNGEIIRPWFWVGTEQ</sequence>
<feature type="non-terminal residue" evidence="2">
    <location>
        <position position="1"/>
    </location>
</feature>
<accession>A0A7L1TFP5</accession>
<name>A0A7L1TFP5_ARAGA</name>
<dbReference type="InterPro" id="IPR001870">
    <property type="entry name" value="B30.2/SPRY"/>
</dbReference>